<comment type="function">
    <text evidence="2">Could be a mediator in iron transactions between iron acquisition and iron-requiring processes, such as synthesis and/or repair of Fe-S clusters in biosynthetic enzymes.</text>
</comment>
<dbReference type="SUPFAM" id="SSF111148">
    <property type="entry name" value="YggX-like"/>
    <property type="match status" value="1"/>
</dbReference>
<dbReference type="HAMAP" id="MF_00686">
    <property type="entry name" value="Fe_traffic_YggX"/>
    <property type="match status" value="1"/>
</dbReference>
<name>A0A0R2TXL1_9GAMM</name>
<reference evidence="3 4" key="1">
    <citation type="submission" date="2015-10" db="EMBL/GenBank/DDBJ databases">
        <title>Metagenome-Assembled Genomes uncover a global brackish microbiome.</title>
        <authorList>
            <person name="Hugerth L.W."/>
            <person name="Larsson J."/>
            <person name="Alneberg J."/>
            <person name="Lindh M.V."/>
            <person name="Legrand C."/>
            <person name="Pinhassi J."/>
            <person name="Andersson A.F."/>
        </authorList>
    </citation>
    <scope>NUCLEOTIDE SEQUENCE [LARGE SCALE GENOMIC DNA]</scope>
    <source>
        <strain evidence="3">BACL26 MAG-121220-bin70</strain>
    </source>
</reference>
<dbReference type="Gene3D" id="1.10.3880.10">
    <property type="entry name" value="Fe(II) trafficking protein YggX"/>
    <property type="match status" value="1"/>
</dbReference>
<organism evidence="3 4">
    <name type="scientific">SAR92 bacterium BACL26 MAG-121220-bin70</name>
    <dbReference type="NCBI Taxonomy" id="1655626"/>
    <lineage>
        <taxon>Bacteria</taxon>
        <taxon>Pseudomonadati</taxon>
        <taxon>Pseudomonadota</taxon>
        <taxon>Gammaproteobacteria</taxon>
        <taxon>Cellvibrionales</taxon>
        <taxon>Porticoccaceae</taxon>
        <taxon>SAR92 clade</taxon>
    </lineage>
</organism>
<evidence type="ECO:0000256" key="1">
    <source>
        <dbReference type="ARBA" id="ARBA00023004"/>
    </source>
</evidence>
<dbReference type="AlphaFoldDB" id="A0A0R2TXL1"/>
<dbReference type="Pfam" id="PF04362">
    <property type="entry name" value="Iron_traffic"/>
    <property type="match status" value="1"/>
</dbReference>
<comment type="similarity">
    <text evidence="2">Belongs to the Fe(2+)-trafficking protein family.</text>
</comment>
<sequence>MARTVLCRKLKKELPGLDMPPFPGPKGEEIFSSISKDAWAEWMTHQTTLINELRLNMMDVSARTYLSEQREKFFSGEEVDQAEGYVPPTE</sequence>
<dbReference type="EMBL" id="LICA01000407">
    <property type="protein sequence ID" value="KRO91887.1"/>
    <property type="molecule type" value="Genomic_DNA"/>
</dbReference>
<gene>
    <name evidence="3" type="ORF">ABS24_02385</name>
</gene>
<proteinExistence type="inferred from homology"/>
<keyword evidence="1 2" id="KW-0408">Iron</keyword>
<dbReference type="InterPro" id="IPR007457">
    <property type="entry name" value="Fe_traffick_prot_YggX"/>
</dbReference>
<dbReference type="PANTHER" id="PTHR36965:SF1">
    <property type="entry name" value="FE(2+)-TRAFFICKING PROTEIN-RELATED"/>
    <property type="match status" value="1"/>
</dbReference>
<dbReference type="Proteomes" id="UP000051213">
    <property type="component" value="Unassembled WGS sequence"/>
</dbReference>
<dbReference type="GO" id="GO:0005829">
    <property type="term" value="C:cytosol"/>
    <property type="evidence" value="ECO:0007669"/>
    <property type="project" value="TreeGrafter"/>
</dbReference>
<evidence type="ECO:0000313" key="3">
    <source>
        <dbReference type="EMBL" id="KRO91887.1"/>
    </source>
</evidence>
<dbReference type="PANTHER" id="PTHR36965">
    <property type="entry name" value="FE(2+)-TRAFFICKING PROTEIN-RELATED"/>
    <property type="match status" value="1"/>
</dbReference>
<protein>
    <recommendedName>
        <fullName evidence="2">Probable Fe(2+)-trafficking protein</fullName>
    </recommendedName>
</protein>
<comment type="caution">
    <text evidence="3">The sequence shown here is derived from an EMBL/GenBank/DDBJ whole genome shotgun (WGS) entry which is preliminary data.</text>
</comment>
<evidence type="ECO:0000313" key="4">
    <source>
        <dbReference type="Proteomes" id="UP000051213"/>
    </source>
</evidence>
<dbReference type="GO" id="GO:0005506">
    <property type="term" value="F:iron ion binding"/>
    <property type="evidence" value="ECO:0007669"/>
    <property type="project" value="UniProtKB-UniRule"/>
</dbReference>
<dbReference type="InterPro" id="IPR036766">
    <property type="entry name" value="Fe_traffick_prot_YggX_sf"/>
</dbReference>
<dbReference type="PIRSF" id="PIRSF029827">
    <property type="entry name" value="Fe_traffic_YggX"/>
    <property type="match status" value="1"/>
</dbReference>
<accession>A0A0R2TXL1</accession>
<evidence type="ECO:0000256" key="2">
    <source>
        <dbReference type="HAMAP-Rule" id="MF_00686"/>
    </source>
</evidence>
<dbReference type="GO" id="GO:0034599">
    <property type="term" value="P:cellular response to oxidative stress"/>
    <property type="evidence" value="ECO:0007669"/>
    <property type="project" value="TreeGrafter"/>
</dbReference>
<dbReference type="NCBIfam" id="NF003817">
    <property type="entry name" value="PRK05408.1"/>
    <property type="match status" value="1"/>
</dbReference>